<gene>
    <name evidence="4" type="ORF">SAMN04488071_2510</name>
</gene>
<organism evidence="4 5">
    <name type="scientific">Kordiimonas lacus</name>
    <dbReference type="NCBI Taxonomy" id="637679"/>
    <lineage>
        <taxon>Bacteria</taxon>
        <taxon>Pseudomonadati</taxon>
        <taxon>Pseudomonadota</taxon>
        <taxon>Alphaproteobacteria</taxon>
        <taxon>Kordiimonadales</taxon>
        <taxon>Kordiimonadaceae</taxon>
        <taxon>Kordiimonas</taxon>
    </lineage>
</organism>
<dbReference type="Proteomes" id="UP000183685">
    <property type="component" value="Unassembled WGS sequence"/>
</dbReference>
<keyword evidence="1" id="KW-0056">Arginine metabolism</keyword>
<reference evidence="4 5" key="1">
    <citation type="submission" date="2016-10" db="EMBL/GenBank/DDBJ databases">
        <authorList>
            <person name="de Groot N.N."/>
        </authorList>
    </citation>
    <scope>NUCLEOTIDE SEQUENCE [LARGE SCALE GENOMIC DNA]</scope>
    <source>
        <strain evidence="4 5">CGMCC 1.9109</strain>
    </source>
</reference>
<dbReference type="InterPro" id="IPR016181">
    <property type="entry name" value="Acyl_CoA_acyltransferase"/>
</dbReference>
<evidence type="ECO:0000313" key="5">
    <source>
        <dbReference type="Proteomes" id="UP000183685"/>
    </source>
</evidence>
<keyword evidence="5" id="KW-1185">Reference proteome</keyword>
<sequence length="325" mass="35774">MIIRPARKTDIDKLMTLAAKAGQGMTTLPKDEAAWHERIDASLTSFARPLDDLTAETYLLVMEEADGTLSGVSAIYTNLGHGQPFYSYRLSKHAARAPEIGVRCEASVLSLVNDFHGYAEIGTLFLDPAIRGGGRGTLLSYSRFMLMAAQRERFGPQVMAEMRGWTDAEGRSPFWEAVGRKFFKLDFAEADARSGVSNRFIADLMPKVPIYTELLPDEAQKVIGLTHDKTRPARALLEKQGFRFRNQVDVFDAGPCMEADLENIPLIRGARACTVGDLTDAELGTRALIARTDGDFRVTQAPVGRDALTEVLDLSTDTPLLFSPL</sequence>
<name>A0A1G7BGT2_9PROT</name>
<dbReference type="Gene3D" id="3.40.630.30">
    <property type="match status" value="1"/>
</dbReference>
<dbReference type="EMBL" id="FNAK01000005">
    <property type="protein sequence ID" value="SDE26234.1"/>
    <property type="molecule type" value="Genomic_DNA"/>
</dbReference>
<dbReference type="SUPFAM" id="SSF55729">
    <property type="entry name" value="Acyl-CoA N-acyltransferases (Nat)"/>
    <property type="match status" value="1"/>
</dbReference>
<dbReference type="GO" id="GO:0008791">
    <property type="term" value="F:arginine N-succinyltransferase activity"/>
    <property type="evidence" value="ECO:0007669"/>
    <property type="project" value="InterPro"/>
</dbReference>
<dbReference type="GO" id="GO:0006527">
    <property type="term" value="P:L-arginine catabolic process"/>
    <property type="evidence" value="ECO:0007669"/>
    <property type="project" value="InterPro"/>
</dbReference>
<protein>
    <submittedName>
        <fullName evidence="4">Arginine N-succinyltransferase</fullName>
    </submittedName>
</protein>
<keyword evidence="2 4" id="KW-0808">Transferase</keyword>
<dbReference type="NCBIfam" id="TIGR03243">
    <property type="entry name" value="arg_catab_AOST"/>
    <property type="match status" value="1"/>
</dbReference>
<keyword evidence="3" id="KW-0012">Acyltransferase</keyword>
<evidence type="ECO:0000313" key="4">
    <source>
        <dbReference type="EMBL" id="SDE26234.1"/>
    </source>
</evidence>
<evidence type="ECO:0000256" key="1">
    <source>
        <dbReference type="ARBA" id="ARBA00022503"/>
    </source>
</evidence>
<dbReference type="Pfam" id="PF04958">
    <property type="entry name" value="AstA"/>
    <property type="match status" value="1"/>
</dbReference>
<accession>A0A1G7BGT2</accession>
<evidence type="ECO:0000256" key="3">
    <source>
        <dbReference type="ARBA" id="ARBA00023315"/>
    </source>
</evidence>
<dbReference type="InterPro" id="IPR007041">
    <property type="entry name" value="Arg_succinylTrfase_AstA/AruG"/>
</dbReference>
<proteinExistence type="predicted"/>
<dbReference type="AlphaFoldDB" id="A0A1G7BGT2"/>
<dbReference type="PANTHER" id="PTHR30420">
    <property type="entry name" value="N-SUCCINYLARGININE DIHYDROLASE"/>
    <property type="match status" value="1"/>
</dbReference>
<dbReference type="PANTHER" id="PTHR30420:SF1">
    <property type="entry name" value="ARGININE N-SUCCINYLTRANSFERASE"/>
    <property type="match status" value="1"/>
</dbReference>
<dbReference type="STRING" id="637679.GCA_001550055_03675"/>
<evidence type="ECO:0000256" key="2">
    <source>
        <dbReference type="ARBA" id="ARBA00022679"/>
    </source>
</evidence>
<dbReference type="RefSeq" id="WP_068307682.1">
    <property type="nucleotide sequence ID" value="NZ_FNAK01000005.1"/>
</dbReference>